<keyword evidence="2 5" id="KW-0479">Metal-binding</keyword>
<evidence type="ECO:0000313" key="10">
    <source>
        <dbReference type="Proteomes" id="UP000007305"/>
    </source>
</evidence>
<dbReference type="eggNOG" id="KOG0143">
    <property type="taxonomic scope" value="Eukaryota"/>
</dbReference>
<dbReference type="SUPFAM" id="SSF51197">
    <property type="entry name" value="Clavaminate synthase-like"/>
    <property type="match status" value="1"/>
</dbReference>
<protein>
    <submittedName>
        <fullName evidence="8">2-oxoglutarate (2OG) and Fe(II)-dependent oxygenase superfamily protein</fullName>
    </submittedName>
</protein>
<dbReference type="Pfam" id="PF14226">
    <property type="entry name" value="DIOX_N"/>
    <property type="match status" value="1"/>
</dbReference>
<accession>C4JC57</accession>
<dbReference type="EMBL" id="CM000785">
    <property type="protein sequence ID" value="AQL01645.1"/>
    <property type="molecule type" value="Genomic_DNA"/>
</dbReference>
<evidence type="ECO:0000256" key="5">
    <source>
        <dbReference type="RuleBase" id="RU003682"/>
    </source>
</evidence>
<dbReference type="IntAct" id="C4JC57">
    <property type="interactions" value="1"/>
</dbReference>
<dbReference type="Gene3D" id="2.60.120.330">
    <property type="entry name" value="B-lactam Antibiotic, Isopenicillin N Synthase, Chain"/>
    <property type="match status" value="1"/>
</dbReference>
<dbReference type="EnsemblPlants" id="Zm00001eb375120_T001">
    <property type="protein sequence ID" value="Zm00001eb375120_P001"/>
    <property type="gene ID" value="Zm00001eb375120"/>
</dbReference>
<keyword evidence="4 5" id="KW-0408">Iron</keyword>
<dbReference type="InterPro" id="IPR044861">
    <property type="entry name" value="IPNS-like_FE2OG_OXY"/>
</dbReference>
<reference evidence="9" key="5">
    <citation type="submission" date="2021-05" db="UniProtKB">
        <authorList>
            <consortium name="EnsemblPlants"/>
        </authorList>
    </citation>
    <scope>IDENTIFICATION</scope>
    <source>
        <strain evidence="9">cv. B73</strain>
    </source>
</reference>
<keyword evidence="10" id="KW-1185">Reference proteome</keyword>
<keyword evidence="3 5" id="KW-0560">Oxidoreductase</keyword>
<dbReference type="Gramene" id="Zm00001eb375120_T001">
    <property type="protein sequence ID" value="Zm00001eb375120_P001"/>
    <property type="gene ID" value="Zm00001eb375120"/>
</dbReference>
<dbReference type="HOGENOM" id="CLU_010119_16_2_1"/>
<reference evidence="10" key="2">
    <citation type="journal article" date="2009" name="Science">
        <title>The B73 maize genome: complexity, diversity, and dynamics.</title>
        <authorList>
            <person name="Schnable P.S."/>
            <person name="Ware D."/>
            <person name="Fulton R.S."/>
            <person name="Stein J.C."/>
            <person name="Wei F."/>
            <person name="Pasternak S."/>
            <person name="Liang C."/>
            <person name="Zhang J."/>
            <person name="Fulton L."/>
            <person name="Graves T.A."/>
            <person name="Minx P."/>
            <person name="Reily A.D."/>
            <person name="Courtney L."/>
            <person name="Kruchowski S.S."/>
            <person name="Tomlinson C."/>
            <person name="Strong C."/>
            <person name="Delehaunty K."/>
            <person name="Fronick C."/>
            <person name="Courtney B."/>
            <person name="Rock S.M."/>
            <person name="Belter E."/>
            <person name="Du F."/>
            <person name="Kim K."/>
            <person name="Abbott R.M."/>
            <person name="Cotton M."/>
            <person name="Levy A."/>
            <person name="Marchetto P."/>
            <person name="Ochoa K."/>
            <person name="Jackson S.M."/>
            <person name="Gillam B."/>
            <person name="Chen W."/>
            <person name="Yan L."/>
            <person name="Higginbotham J."/>
            <person name="Cardenas M."/>
            <person name="Waligorski J."/>
            <person name="Applebaum E."/>
            <person name="Phelps L."/>
            <person name="Falcone J."/>
            <person name="Kanchi K."/>
            <person name="Thane T."/>
            <person name="Scimone A."/>
            <person name="Thane N."/>
            <person name="Henke J."/>
            <person name="Wang T."/>
            <person name="Ruppert J."/>
            <person name="Shah N."/>
            <person name="Rotter K."/>
            <person name="Hodges J."/>
            <person name="Ingenthron E."/>
            <person name="Cordes M."/>
            <person name="Kohlberg S."/>
            <person name="Sgro J."/>
            <person name="Delgado B."/>
            <person name="Mead K."/>
            <person name="Chinwalla A."/>
            <person name="Leonard S."/>
            <person name="Crouse K."/>
            <person name="Collura K."/>
            <person name="Kudrna D."/>
            <person name="Currie J."/>
            <person name="He R."/>
            <person name="Angelova A."/>
            <person name="Rajasekar S."/>
            <person name="Mueller T."/>
            <person name="Lomeli R."/>
            <person name="Scara G."/>
            <person name="Ko A."/>
            <person name="Delaney K."/>
            <person name="Wissotski M."/>
            <person name="Lopez G."/>
            <person name="Campos D."/>
            <person name="Braidotti M."/>
            <person name="Ashley E."/>
            <person name="Golser W."/>
            <person name="Kim H."/>
            <person name="Lee S."/>
            <person name="Lin J."/>
            <person name="Dujmic Z."/>
            <person name="Kim W."/>
            <person name="Talag J."/>
            <person name="Zuccolo A."/>
            <person name="Fan C."/>
            <person name="Sebastian A."/>
            <person name="Kramer M."/>
            <person name="Spiegel L."/>
            <person name="Nascimento L."/>
            <person name="Zutavern T."/>
            <person name="Miller B."/>
            <person name="Ambroise C."/>
            <person name="Muller S."/>
            <person name="Spooner W."/>
            <person name="Narechania A."/>
            <person name="Ren L."/>
            <person name="Wei S."/>
            <person name="Kumari S."/>
            <person name="Faga B."/>
            <person name="Levy M.J."/>
            <person name="McMahan L."/>
            <person name="Van Buren P."/>
            <person name="Vaughn M.W."/>
            <person name="Ying K."/>
            <person name="Yeh C.-T."/>
            <person name="Emrich S.J."/>
            <person name="Jia Y."/>
            <person name="Kalyanaraman A."/>
            <person name="Hsia A.-P."/>
            <person name="Barbazuk W.B."/>
            <person name="Baucom R.S."/>
            <person name="Brutnell T.P."/>
            <person name="Carpita N.C."/>
            <person name="Chaparro C."/>
            <person name="Chia J.-M."/>
            <person name="Deragon J.-M."/>
            <person name="Estill J.C."/>
            <person name="Fu Y."/>
            <person name="Jeddeloh J.A."/>
            <person name="Han Y."/>
            <person name="Lee H."/>
            <person name="Li P."/>
            <person name="Lisch D.R."/>
            <person name="Liu S."/>
            <person name="Liu Z."/>
            <person name="Nagel D.H."/>
            <person name="McCann M.C."/>
            <person name="SanMiguel P."/>
            <person name="Myers A.M."/>
            <person name="Nettleton D."/>
            <person name="Nguyen J."/>
            <person name="Penning B.W."/>
            <person name="Ponnala L."/>
            <person name="Schneider K.L."/>
            <person name="Schwartz D.C."/>
            <person name="Sharma A."/>
            <person name="Soderlund C."/>
            <person name="Springer N.M."/>
            <person name="Sun Q."/>
            <person name="Wang H."/>
            <person name="Waterman M."/>
            <person name="Westerman R."/>
            <person name="Wolfgruber T.K."/>
            <person name="Yang L."/>
            <person name="Yu Y."/>
            <person name="Zhang L."/>
            <person name="Zhou S."/>
            <person name="Zhu Q."/>
            <person name="Bennetzen J.L."/>
            <person name="Dawe R.K."/>
            <person name="Jiang J."/>
            <person name="Jiang N."/>
            <person name="Presting G.G."/>
            <person name="Wessler S.R."/>
            <person name="Aluru S."/>
            <person name="Martienssen R.A."/>
            <person name="Clifton S.W."/>
            <person name="McCombie W.R."/>
            <person name="Wing R.A."/>
            <person name="Wilson R.K."/>
        </authorList>
    </citation>
    <scope>NUCLEOTIDE SEQUENCE [LARGE SCALE GENOMIC DNA]</scope>
    <source>
        <strain evidence="10">cv. B73</strain>
    </source>
</reference>
<evidence type="ECO:0000256" key="3">
    <source>
        <dbReference type="ARBA" id="ARBA00023002"/>
    </source>
</evidence>
<dbReference type="Proteomes" id="UP000007305">
    <property type="component" value="Chromosome 9"/>
</dbReference>
<reference evidence="9" key="4">
    <citation type="submission" date="2019-07" db="EMBL/GenBank/DDBJ databases">
        <authorList>
            <person name="Seetharam A."/>
            <person name="Woodhouse M."/>
            <person name="Cannon E."/>
        </authorList>
    </citation>
    <scope>NUCLEOTIDE SEQUENCE [LARGE SCALE GENOMIC DNA]</scope>
    <source>
        <strain evidence="9">cv. B73</strain>
    </source>
</reference>
<dbReference type="AlphaFoldDB" id="C4JC57"/>
<dbReference type="GO" id="GO:0046872">
    <property type="term" value="F:metal ion binding"/>
    <property type="evidence" value="ECO:0007669"/>
    <property type="project" value="UniProtKB-KW"/>
</dbReference>
<feature type="domain" description="Fe2OG dioxygenase" evidence="6">
    <location>
        <begin position="207"/>
        <end position="308"/>
    </location>
</feature>
<dbReference type="PROSITE" id="PS51471">
    <property type="entry name" value="FE2OG_OXY"/>
    <property type="match status" value="1"/>
</dbReference>
<dbReference type="PaxDb" id="4577-GRMZM2G000423_P01"/>
<sequence>MESAGGEARPVLPPPPPPVQELAGAANDVPARYVARAGNEPKVTVTAPVPVIDLARLCQPGGGADEASKLRLALESWGLFLVTNHGIEATLMDAMMDASREFFRQPLQEKQKHSNMIDGKHFQLQGYGNDRVASEDQVLDWCDRLYLLVEPQEDRSLDLWPACLRDVLHDFTTECTRVKDCLLREMAKALDELGDDDDYFIDQFGDRADTHARFSYYPPCARPDLVFGLRPHSDGTFLSLLMLDDSVGGLQVFRDGAWYDVRTRPHTLLVNLGDQIEIISNGIFKSPVHRVVTNAEKERLSVVLFYSIDPEREIRPADKLIDENHPALYKKVKVKEYTAGLYEHFSRGKLVKETAKI</sequence>
<dbReference type="RefSeq" id="NP_001183919.1">
    <property type="nucleotide sequence ID" value="NM_001196990.1"/>
</dbReference>
<dbReference type="InterPro" id="IPR005123">
    <property type="entry name" value="Oxoglu/Fe-dep_dioxygenase_dom"/>
</dbReference>
<name>C4JC57_MAIZE</name>
<evidence type="ECO:0007829" key="11">
    <source>
        <dbReference type="PeptideAtlas" id="C4JC57"/>
    </source>
</evidence>
<proteinExistence type="evidence at protein level"/>
<dbReference type="OMA" id="ERHITLW"/>
<dbReference type="OrthoDB" id="288590at2759"/>
<dbReference type="STRING" id="4577.C4JC57"/>
<evidence type="ECO:0000313" key="7">
    <source>
        <dbReference type="EMBL" id="ACR38757.1"/>
    </source>
</evidence>
<reference evidence="8" key="3">
    <citation type="submission" date="2015-12" db="EMBL/GenBank/DDBJ databases">
        <title>Update maize B73 reference genome by single molecule sequencing technologies.</title>
        <authorList>
            <consortium name="Maize Genome Sequencing Project"/>
            <person name="Ware D."/>
        </authorList>
    </citation>
    <scope>NUCLEOTIDE SEQUENCE</scope>
    <source>
        <tissue evidence="8">Seedling</tissue>
    </source>
</reference>
<dbReference type="GO" id="GO:0016491">
    <property type="term" value="F:oxidoreductase activity"/>
    <property type="evidence" value="ECO:0007669"/>
    <property type="project" value="UniProtKB-KW"/>
</dbReference>
<keyword evidence="11" id="KW-1267">Proteomics identification</keyword>
<evidence type="ECO:0000256" key="4">
    <source>
        <dbReference type="ARBA" id="ARBA00023004"/>
    </source>
</evidence>
<dbReference type="EMBL" id="BT088404">
    <property type="protein sequence ID" value="ACR38757.1"/>
    <property type="molecule type" value="mRNA"/>
</dbReference>
<dbReference type="Pfam" id="PF03171">
    <property type="entry name" value="2OG-FeII_Oxy"/>
    <property type="match status" value="1"/>
</dbReference>
<reference evidence="7" key="1">
    <citation type="journal article" date="2009" name="PLoS Genet.">
        <title>Sequencing, mapping, and analysis of 27,455 maize full-length cDNAs.</title>
        <authorList>
            <person name="Soderlund C."/>
            <person name="Descour A."/>
            <person name="Kudrna D."/>
            <person name="Bomhoff M."/>
            <person name="Boyd L."/>
            <person name="Currie J."/>
            <person name="Angelova A."/>
            <person name="Collura K."/>
            <person name="Wissotski M."/>
            <person name="Ashley E."/>
            <person name="Morrow D."/>
            <person name="Fernandes J."/>
            <person name="Walbot V."/>
            <person name="Yu Y."/>
        </authorList>
    </citation>
    <scope>NUCLEOTIDE SEQUENCE</scope>
    <source>
        <strain evidence="7">B73</strain>
    </source>
</reference>
<dbReference type="InterPro" id="IPR026992">
    <property type="entry name" value="DIOX_N"/>
</dbReference>
<dbReference type="InterPro" id="IPR050295">
    <property type="entry name" value="Plant_2OG-oxidoreductases"/>
</dbReference>
<evidence type="ECO:0000256" key="1">
    <source>
        <dbReference type="ARBA" id="ARBA00008056"/>
    </source>
</evidence>
<dbReference type="GeneID" id="100281145"/>
<dbReference type="ExpressionAtlas" id="C4JC57">
    <property type="expression patterns" value="baseline and differential"/>
</dbReference>
<dbReference type="PANTHER" id="PTHR47991">
    <property type="entry name" value="OXOGLUTARATE/IRON-DEPENDENT DIOXYGENASE"/>
    <property type="match status" value="1"/>
</dbReference>
<dbReference type="SMR" id="C4JC57"/>
<evidence type="ECO:0000256" key="2">
    <source>
        <dbReference type="ARBA" id="ARBA00022723"/>
    </source>
</evidence>
<dbReference type="KEGG" id="zma:100281145"/>
<dbReference type="FunFam" id="2.60.120.330:FF:000018">
    <property type="entry name" value="2-oxoglutarate (2OG) and Fe(II)-dependent oxygenase superfamily protein"/>
    <property type="match status" value="1"/>
</dbReference>
<gene>
    <name evidence="9" type="primary">LOC100281145</name>
    <name evidence="8" type="ORF">ZEAMMB73_Zm00001d045145</name>
</gene>
<comment type="similarity">
    <text evidence="1 5">Belongs to the iron/ascorbate-dependent oxidoreductase family.</text>
</comment>
<evidence type="ECO:0000313" key="9">
    <source>
        <dbReference type="EnsemblPlants" id="Zm00001eb375120_P001"/>
    </source>
</evidence>
<evidence type="ECO:0000259" key="6">
    <source>
        <dbReference type="PROSITE" id="PS51471"/>
    </source>
</evidence>
<evidence type="ECO:0000313" key="8">
    <source>
        <dbReference type="EMBL" id="AQL01645.1"/>
    </source>
</evidence>
<dbReference type="InterPro" id="IPR027443">
    <property type="entry name" value="IPNS-like_sf"/>
</dbReference>
<organism evidence="7">
    <name type="scientific">Zea mays</name>
    <name type="common">Maize</name>
    <dbReference type="NCBI Taxonomy" id="4577"/>
    <lineage>
        <taxon>Eukaryota</taxon>
        <taxon>Viridiplantae</taxon>
        <taxon>Streptophyta</taxon>
        <taxon>Embryophyta</taxon>
        <taxon>Tracheophyta</taxon>
        <taxon>Spermatophyta</taxon>
        <taxon>Magnoliopsida</taxon>
        <taxon>Liliopsida</taxon>
        <taxon>Poales</taxon>
        <taxon>Poaceae</taxon>
        <taxon>PACMAD clade</taxon>
        <taxon>Panicoideae</taxon>
        <taxon>Andropogonodae</taxon>
        <taxon>Andropogoneae</taxon>
        <taxon>Tripsacinae</taxon>
        <taxon>Zea</taxon>
    </lineage>
</organism>